<comment type="subcellular location">
    <subcellularLocation>
        <location evidence="1">Cell membrane</location>
        <topology evidence="1">Multi-pass membrane protein</topology>
    </subcellularLocation>
</comment>
<keyword evidence="3 6" id="KW-0812">Transmembrane</keyword>
<feature type="transmembrane region" description="Helical" evidence="6">
    <location>
        <begin position="36"/>
        <end position="62"/>
    </location>
</feature>
<dbReference type="PANTHER" id="PTHR30086">
    <property type="entry name" value="ARGININE EXPORTER PROTEIN ARGO"/>
    <property type="match status" value="1"/>
</dbReference>
<evidence type="ECO:0000256" key="2">
    <source>
        <dbReference type="ARBA" id="ARBA00022475"/>
    </source>
</evidence>
<protein>
    <submittedName>
        <fullName evidence="7">Threonine/homoserine/homoserine lactone efflux protein</fullName>
    </submittedName>
</protein>
<evidence type="ECO:0000313" key="7">
    <source>
        <dbReference type="EMBL" id="MBG6134948.1"/>
    </source>
</evidence>
<keyword evidence="4 6" id="KW-1133">Transmembrane helix</keyword>
<dbReference type="AlphaFoldDB" id="A0A8J7GFG9"/>
<dbReference type="GO" id="GO:0015171">
    <property type="term" value="F:amino acid transmembrane transporter activity"/>
    <property type="evidence" value="ECO:0007669"/>
    <property type="project" value="TreeGrafter"/>
</dbReference>
<evidence type="ECO:0000313" key="8">
    <source>
        <dbReference type="Proteomes" id="UP000622552"/>
    </source>
</evidence>
<dbReference type="Proteomes" id="UP000622552">
    <property type="component" value="Unassembled WGS sequence"/>
</dbReference>
<keyword evidence="5 6" id="KW-0472">Membrane</keyword>
<evidence type="ECO:0000256" key="6">
    <source>
        <dbReference type="SAM" id="Phobius"/>
    </source>
</evidence>
<evidence type="ECO:0000256" key="4">
    <source>
        <dbReference type="ARBA" id="ARBA00022989"/>
    </source>
</evidence>
<dbReference type="Pfam" id="PF01810">
    <property type="entry name" value="LysE"/>
    <property type="match status" value="1"/>
</dbReference>
<dbReference type="EMBL" id="JADOUF010000001">
    <property type="protein sequence ID" value="MBG6134948.1"/>
    <property type="molecule type" value="Genomic_DNA"/>
</dbReference>
<keyword evidence="2" id="KW-1003">Cell membrane</keyword>
<dbReference type="PANTHER" id="PTHR30086:SF20">
    <property type="entry name" value="ARGININE EXPORTER PROTEIN ARGO-RELATED"/>
    <property type="match status" value="1"/>
</dbReference>
<evidence type="ECO:0000256" key="1">
    <source>
        <dbReference type="ARBA" id="ARBA00004651"/>
    </source>
</evidence>
<accession>A0A8J7GFG9</accession>
<evidence type="ECO:0000256" key="3">
    <source>
        <dbReference type="ARBA" id="ARBA00022692"/>
    </source>
</evidence>
<reference evidence="7" key="1">
    <citation type="submission" date="2020-11" db="EMBL/GenBank/DDBJ databases">
        <title>Sequencing the genomes of 1000 actinobacteria strains.</title>
        <authorList>
            <person name="Klenk H.-P."/>
        </authorList>
    </citation>
    <scope>NUCLEOTIDE SEQUENCE</scope>
    <source>
        <strain evidence="7">DSM 45356</strain>
    </source>
</reference>
<comment type="caution">
    <text evidence="7">The sequence shown here is derived from an EMBL/GenBank/DDBJ whole genome shotgun (WGS) entry which is preliminary data.</text>
</comment>
<feature type="transmembrane region" description="Helical" evidence="6">
    <location>
        <begin position="144"/>
        <end position="168"/>
    </location>
</feature>
<sequence>MLVFAFAALVLIAIPGPDQALITRNALTGGRTAGLLTMVGGATGVSVHATAAAFGVSGLLMASAEAFTALKLIGTVYLLWMGVQTLLSARKRSASAAVEEAAQPAGSPWRYLRHGFLSNSLNPKVALFFITLLPQFFPRHGGGLGYALLLSAIFAVIYLLWFSLYVLVVDRAGAVLRRPKVRARIERVTGLLLVGFAVRLALQTRD</sequence>
<feature type="transmembrane region" description="Helical" evidence="6">
    <location>
        <begin position="69"/>
        <end position="87"/>
    </location>
</feature>
<name>A0A8J7GFG9_9ACTN</name>
<gene>
    <name evidence="7" type="ORF">IW245_001142</name>
</gene>
<dbReference type="GO" id="GO:0005886">
    <property type="term" value="C:plasma membrane"/>
    <property type="evidence" value="ECO:0007669"/>
    <property type="project" value="UniProtKB-SubCell"/>
</dbReference>
<dbReference type="RefSeq" id="WP_197002125.1">
    <property type="nucleotide sequence ID" value="NZ_BONS01000004.1"/>
</dbReference>
<keyword evidence="8" id="KW-1185">Reference proteome</keyword>
<proteinExistence type="predicted"/>
<evidence type="ECO:0000256" key="5">
    <source>
        <dbReference type="ARBA" id="ARBA00023136"/>
    </source>
</evidence>
<dbReference type="PIRSF" id="PIRSF006324">
    <property type="entry name" value="LeuE"/>
    <property type="match status" value="1"/>
</dbReference>
<organism evidence="7 8">
    <name type="scientific">Longispora fulva</name>
    <dbReference type="NCBI Taxonomy" id="619741"/>
    <lineage>
        <taxon>Bacteria</taxon>
        <taxon>Bacillati</taxon>
        <taxon>Actinomycetota</taxon>
        <taxon>Actinomycetes</taxon>
        <taxon>Micromonosporales</taxon>
        <taxon>Micromonosporaceae</taxon>
        <taxon>Longispora</taxon>
    </lineage>
</organism>
<dbReference type="InterPro" id="IPR001123">
    <property type="entry name" value="LeuE-type"/>
</dbReference>